<evidence type="ECO:0000313" key="2">
    <source>
        <dbReference type="Proteomes" id="UP001283361"/>
    </source>
</evidence>
<comment type="caution">
    <text evidence="1">The sequence shown here is derived from an EMBL/GenBank/DDBJ whole genome shotgun (WGS) entry which is preliminary data.</text>
</comment>
<organism evidence="1 2">
    <name type="scientific">Elysia crispata</name>
    <name type="common">lettuce slug</name>
    <dbReference type="NCBI Taxonomy" id="231223"/>
    <lineage>
        <taxon>Eukaryota</taxon>
        <taxon>Metazoa</taxon>
        <taxon>Spiralia</taxon>
        <taxon>Lophotrochozoa</taxon>
        <taxon>Mollusca</taxon>
        <taxon>Gastropoda</taxon>
        <taxon>Heterobranchia</taxon>
        <taxon>Euthyneura</taxon>
        <taxon>Panpulmonata</taxon>
        <taxon>Sacoglossa</taxon>
        <taxon>Placobranchoidea</taxon>
        <taxon>Plakobranchidae</taxon>
        <taxon>Elysia</taxon>
    </lineage>
</organism>
<keyword evidence="2" id="KW-1185">Reference proteome</keyword>
<reference evidence="1" key="1">
    <citation type="journal article" date="2023" name="G3 (Bethesda)">
        <title>A reference genome for the long-term kleptoplast-retaining sea slug Elysia crispata morphotype clarki.</title>
        <authorList>
            <person name="Eastman K.E."/>
            <person name="Pendleton A.L."/>
            <person name="Shaikh M.A."/>
            <person name="Suttiyut T."/>
            <person name="Ogas R."/>
            <person name="Tomko P."/>
            <person name="Gavelis G."/>
            <person name="Widhalm J.R."/>
            <person name="Wisecaver J.H."/>
        </authorList>
    </citation>
    <scope>NUCLEOTIDE SEQUENCE</scope>
    <source>
        <strain evidence="1">ECLA1</strain>
    </source>
</reference>
<protein>
    <submittedName>
        <fullName evidence="1">Uncharacterized protein</fullName>
    </submittedName>
</protein>
<proteinExistence type="predicted"/>
<evidence type="ECO:0000313" key="1">
    <source>
        <dbReference type="EMBL" id="KAK3758346.1"/>
    </source>
</evidence>
<name>A0AAE0YX93_9GAST</name>
<gene>
    <name evidence="1" type="ORF">RRG08_004167</name>
</gene>
<dbReference type="Proteomes" id="UP001283361">
    <property type="component" value="Unassembled WGS sequence"/>
</dbReference>
<dbReference type="AlphaFoldDB" id="A0AAE0YX93"/>
<accession>A0AAE0YX93</accession>
<sequence length="238" mass="26155">MPSTVQGPHIRNSQFARIVVMISHSFCQTLLQDFVYRRRVGRLFAWLASKRARDERPKKLVDLTVRLISEDTLWNEREMRQVCDQLPPTGPIISITFILALPFHVPGITPGIGPGYPPNGRTAQILSESRFKLSTHRGTGNDCLCVGKKGVREGGIGVERGQVATRTPSRLGRAMHLPVLVQTELRRGHNCGCRHHSLQSPSAQPSVTTSPATVTALTEGVVLFAGTLRGSQCTLGEF</sequence>
<dbReference type="EMBL" id="JAWDGP010005274">
    <property type="protein sequence ID" value="KAK3758346.1"/>
    <property type="molecule type" value="Genomic_DNA"/>
</dbReference>